<evidence type="ECO:0000256" key="8">
    <source>
        <dbReference type="PIRSR" id="PIRSR000232-1"/>
    </source>
</evidence>
<keyword evidence="3 7" id="KW-0288">FMN</keyword>
<evidence type="ECO:0000256" key="7">
    <source>
        <dbReference type="PIRNR" id="PIRNR000232"/>
    </source>
</evidence>
<dbReference type="PIRSF" id="PIRSF000232">
    <property type="entry name" value="YdjA"/>
    <property type="match status" value="1"/>
</dbReference>
<dbReference type="GO" id="GO:0016491">
    <property type="term" value="F:oxidoreductase activity"/>
    <property type="evidence" value="ECO:0007669"/>
    <property type="project" value="UniProtKB-UniRule"/>
</dbReference>
<proteinExistence type="inferred from homology"/>
<dbReference type="Pfam" id="PF00881">
    <property type="entry name" value="Nitroreductase"/>
    <property type="match status" value="1"/>
</dbReference>
<keyword evidence="4 7" id="KW-0521">NADP</keyword>
<evidence type="ECO:0000256" key="5">
    <source>
        <dbReference type="ARBA" id="ARBA00023002"/>
    </source>
</evidence>
<feature type="domain" description="Nitroreductase" evidence="9">
    <location>
        <begin position="14"/>
        <end position="170"/>
    </location>
</feature>
<dbReference type="EMBL" id="CP060717">
    <property type="protein sequence ID" value="QNN65683.1"/>
    <property type="molecule type" value="Genomic_DNA"/>
</dbReference>
<evidence type="ECO:0000256" key="1">
    <source>
        <dbReference type="ARBA" id="ARBA00007118"/>
    </source>
</evidence>
<evidence type="ECO:0000313" key="11">
    <source>
        <dbReference type="Proteomes" id="UP000515955"/>
    </source>
</evidence>
<evidence type="ECO:0000313" key="10">
    <source>
        <dbReference type="EMBL" id="QNN65683.1"/>
    </source>
</evidence>
<dbReference type="InterPro" id="IPR052530">
    <property type="entry name" value="NAD(P)H_nitroreductase"/>
</dbReference>
<evidence type="ECO:0000256" key="6">
    <source>
        <dbReference type="ARBA" id="ARBA00023027"/>
    </source>
</evidence>
<sequence length="207" mass="22715">MVLNDRSSTLALLESRRSGRPREMVEPGPSDEEMEQILTIAARTPDHGKLFPWRFVTVGKDQRDALAELLTKALPESEPEPLPAHFAKALEFAHQAPSLVALVSAPVANHKIPVWEQELSCGAAAMNLLWAVHALGYVGGWITGWATYSERVRAAFCGPGERIAGFLFIGSPGAELVERPRAPLATVARQWVPPRLEQIAHRCIMTP</sequence>
<dbReference type="KEGG" id="srhi:H9L12_03725"/>
<dbReference type="EC" id="1.-.-.-" evidence="7"/>
<dbReference type="InterPro" id="IPR000415">
    <property type="entry name" value="Nitroreductase-like"/>
</dbReference>
<accession>A0A7G9SCV8</accession>
<gene>
    <name evidence="10" type="ORF">H9L12_03725</name>
</gene>
<dbReference type="InterPro" id="IPR026021">
    <property type="entry name" value="YdjA-like"/>
</dbReference>
<organism evidence="10 11">
    <name type="scientific">Sphingomonas rhizophila</name>
    <dbReference type="NCBI Taxonomy" id="2071607"/>
    <lineage>
        <taxon>Bacteria</taxon>
        <taxon>Pseudomonadati</taxon>
        <taxon>Pseudomonadota</taxon>
        <taxon>Alphaproteobacteria</taxon>
        <taxon>Sphingomonadales</taxon>
        <taxon>Sphingomonadaceae</taxon>
        <taxon>Sphingomonas</taxon>
    </lineage>
</organism>
<comment type="cofactor">
    <cofactor evidence="8">
        <name>FMN</name>
        <dbReference type="ChEBI" id="CHEBI:58210"/>
    </cofactor>
    <text evidence="8">Binds 1 FMN per subunit.</text>
</comment>
<comment type="similarity">
    <text evidence="1 7">Belongs to the nitroreductase family.</text>
</comment>
<keyword evidence="5 7" id="KW-0560">Oxidoreductase</keyword>
<dbReference type="SUPFAM" id="SSF55469">
    <property type="entry name" value="FMN-dependent nitroreductase-like"/>
    <property type="match status" value="1"/>
</dbReference>
<keyword evidence="6 7" id="KW-0520">NAD</keyword>
<dbReference type="PANTHER" id="PTHR43821">
    <property type="entry name" value="NAD(P)H NITROREDUCTASE YDJA-RELATED"/>
    <property type="match status" value="1"/>
</dbReference>
<feature type="binding site" evidence="8">
    <location>
        <position position="47"/>
    </location>
    <ligand>
        <name>FMN</name>
        <dbReference type="ChEBI" id="CHEBI:58210"/>
        <note>ligand shared between dimeric partners</note>
    </ligand>
</feature>
<feature type="binding site" description="in other chain" evidence="8">
    <location>
        <begin position="141"/>
        <end position="143"/>
    </location>
    <ligand>
        <name>FMN</name>
        <dbReference type="ChEBI" id="CHEBI:58210"/>
        <note>ligand shared between dimeric partners</note>
    </ligand>
</feature>
<evidence type="ECO:0000256" key="4">
    <source>
        <dbReference type="ARBA" id="ARBA00022857"/>
    </source>
</evidence>
<dbReference type="PANTHER" id="PTHR43821:SF1">
    <property type="entry name" value="NAD(P)H NITROREDUCTASE YDJA-RELATED"/>
    <property type="match status" value="1"/>
</dbReference>
<feature type="binding site" description="in other chain" evidence="8">
    <location>
        <begin position="16"/>
        <end position="18"/>
    </location>
    <ligand>
        <name>FMN</name>
        <dbReference type="ChEBI" id="CHEBI:58210"/>
        <note>ligand shared between dimeric partners</note>
    </ligand>
</feature>
<dbReference type="RefSeq" id="WP_187542668.1">
    <property type="nucleotide sequence ID" value="NZ_CP060717.1"/>
</dbReference>
<name>A0A7G9SCV8_9SPHN</name>
<dbReference type="AlphaFoldDB" id="A0A7G9SCV8"/>
<evidence type="ECO:0000256" key="2">
    <source>
        <dbReference type="ARBA" id="ARBA00022630"/>
    </source>
</evidence>
<dbReference type="InterPro" id="IPR029479">
    <property type="entry name" value="Nitroreductase"/>
</dbReference>
<reference evidence="10 11" key="1">
    <citation type="submission" date="2020-08" db="EMBL/GenBank/DDBJ databases">
        <title>Genome sequence of Sphingomonas rhizophila KACC 19189T.</title>
        <authorList>
            <person name="Hyun D.-W."/>
            <person name="Bae J.-W."/>
        </authorList>
    </citation>
    <scope>NUCLEOTIDE SEQUENCE [LARGE SCALE GENOMIC DNA]</scope>
    <source>
        <strain evidence="10 11">KACC 19189</strain>
    </source>
</reference>
<keyword evidence="2 7" id="KW-0285">Flavoprotein</keyword>
<feature type="binding site" evidence="8">
    <location>
        <position position="43"/>
    </location>
    <ligand>
        <name>FMN</name>
        <dbReference type="ChEBI" id="CHEBI:58210"/>
        <note>ligand shared between dimeric partners</note>
    </ligand>
</feature>
<protein>
    <recommendedName>
        <fullName evidence="7">Putative NAD(P)H nitroreductase</fullName>
        <ecNumber evidence="7">1.-.-.-</ecNumber>
    </recommendedName>
</protein>
<keyword evidence="11" id="KW-1185">Reference proteome</keyword>
<evidence type="ECO:0000256" key="3">
    <source>
        <dbReference type="ARBA" id="ARBA00022643"/>
    </source>
</evidence>
<dbReference type="CDD" id="cd02135">
    <property type="entry name" value="YdjA-like"/>
    <property type="match status" value="1"/>
</dbReference>
<dbReference type="Proteomes" id="UP000515955">
    <property type="component" value="Chromosome"/>
</dbReference>
<evidence type="ECO:0000259" key="9">
    <source>
        <dbReference type="Pfam" id="PF00881"/>
    </source>
</evidence>
<dbReference type="Gene3D" id="3.40.109.10">
    <property type="entry name" value="NADH Oxidase"/>
    <property type="match status" value="1"/>
</dbReference>